<keyword evidence="21" id="KW-1185">Reference proteome</keyword>
<evidence type="ECO:0000313" key="21">
    <source>
        <dbReference type="Proteomes" id="UP000199545"/>
    </source>
</evidence>
<dbReference type="InterPro" id="IPR003805">
    <property type="entry name" value="CobS"/>
</dbReference>
<comment type="pathway">
    <text evidence="3 19">Cofactor biosynthesis; adenosylcobalamin biosynthesis; adenosylcobalamin from cob(II)yrinate a,c-diamide: step 7/7.</text>
</comment>
<organism evidence="20 21">
    <name type="scientific">Thermoflavimicrobium dichotomicum</name>
    <dbReference type="NCBI Taxonomy" id="46223"/>
    <lineage>
        <taxon>Bacteria</taxon>
        <taxon>Bacillati</taxon>
        <taxon>Bacillota</taxon>
        <taxon>Bacilli</taxon>
        <taxon>Bacillales</taxon>
        <taxon>Thermoactinomycetaceae</taxon>
        <taxon>Thermoflavimicrobium</taxon>
    </lineage>
</organism>
<evidence type="ECO:0000256" key="8">
    <source>
        <dbReference type="ARBA" id="ARBA00022573"/>
    </source>
</evidence>
<evidence type="ECO:0000256" key="16">
    <source>
        <dbReference type="ARBA" id="ARBA00032853"/>
    </source>
</evidence>
<keyword evidence="10 19" id="KW-0812">Transmembrane</keyword>
<keyword evidence="12 19" id="KW-1133">Transmembrane helix</keyword>
<dbReference type="RefSeq" id="WP_175482296.1">
    <property type="nucleotide sequence ID" value="NZ_FORR01000003.1"/>
</dbReference>
<evidence type="ECO:0000256" key="5">
    <source>
        <dbReference type="ARBA" id="ARBA00013200"/>
    </source>
</evidence>
<evidence type="ECO:0000256" key="19">
    <source>
        <dbReference type="HAMAP-Rule" id="MF_00719"/>
    </source>
</evidence>
<dbReference type="PANTHER" id="PTHR34148">
    <property type="entry name" value="ADENOSYLCOBINAMIDE-GDP RIBAZOLETRANSFERASE"/>
    <property type="match status" value="1"/>
</dbReference>
<comment type="catalytic activity">
    <reaction evidence="17 19">
        <text>alpha-ribazole + adenosylcob(III)inamide-GDP = adenosylcob(III)alamin + GMP + H(+)</text>
        <dbReference type="Rhea" id="RHEA:16049"/>
        <dbReference type="ChEBI" id="CHEBI:10329"/>
        <dbReference type="ChEBI" id="CHEBI:15378"/>
        <dbReference type="ChEBI" id="CHEBI:18408"/>
        <dbReference type="ChEBI" id="CHEBI:58115"/>
        <dbReference type="ChEBI" id="CHEBI:60487"/>
        <dbReference type="EC" id="2.7.8.26"/>
    </reaction>
</comment>
<feature type="transmembrane region" description="Helical" evidence="19">
    <location>
        <begin position="223"/>
        <end position="242"/>
    </location>
</feature>
<dbReference type="GO" id="GO:0051073">
    <property type="term" value="F:adenosylcobinamide-GDP ribazoletransferase activity"/>
    <property type="evidence" value="ECO:0007669"/>
    <property type="project" value="UniProtKB-UniRule"/>
</dbReference>
<evidence type="ECO:0000256" key="14">
    <source>
        <dbReference type="ARBA" id="ARBA00025228"/>
    </source>
</evidence>
<proteinExistence type="inferred from homology"/>
<dbReference type="Pfam" id="PF02654">
    <property type="entry name" value="CobS"/>
    <property type="match status" value="1"/>
</dbReference>
<evidence type="ECO:0000256" key="2">
    <source>
        <dbReference type="ARBA" id="ARBA00004651"/>
    </source>
</evidence>
<dbReference type="GO" id="GO:0005886">
    <property type="term" value="C:plasma membrane"/>
    <property type="evidence" value="ECO:0007669"/>
    <property type="project" value="UniProtKB-SubCell"/>
</dbReference>
<dbReference type="AlphaFoldDB" id="A0A1I3MHV4"/>
<evidence type="ECO:0000256" key="1">
    <source>
        <dbReference type="ARBA" id="ARBA00001946"/>
    </source>
</evidence>
<evidence type="ECO:0000256" key="11">
    <source>
        <dbReference type="ARBA" id="ARBA00022842"/>
    </source>
</evidence>
<evidence type="ECO:0000256" key="6">
    <source>
        <dbReference type="ARBA" id="ARBA00015850"/>
    </source>
</evidence>
<feature type="transmembrane region" description="Helical" evidence="19">
    <location>
        <begin position="134"/>
        <end position="158"/>
    </location>
</feature>
<dbReference type="GO" id="GO:0009236">
    <property type="term" value="P:cobalamin biosynthetic process"/>
    <property type="evidence" value="ECO:0007669"/>
    <property type="project" value="UniProtKB-UniRule"/>
</dbReference>
<feature type="transmembrane region" description="Helical" evidence="19">
    <location>
        <begin position="29"/>
        <end position="58"/>
    </location>
</feature>
<reference evidence="20 21" key="1">
    <citation type="submission" date="2016-10" db="EMBL/GenBank/DDBJ databases">
        <authorList>
            <person name="de Groot N.N."/>
        </authorList>
    </citation>
    <scope>NUCLEOTIDE SEQUENCE [LARGE SCALE GENOMIC DNA]</scope>
    <source>
        <strain evidence="20 21">DSM 44778</strain>
    </source>
</reference>
<dbReference type="NCBIfam" id="TIGR00317">
    <property type="entry name" value="cobS"/>
    <property type="match status" value="1"/>
</dbReference>
<evidence type="ECO:0000256" key="10">
    <source>
        <dbReference type="ARBA" id="ARBA00022692"/>
    </source>
</evidence>
<dbReference type="Proteomes" id="UP000199545">
    <property type="component" value="Unassembled WGS sequence"/>
</dbReference>
<keyword evidence="8 19" id="KW-0169">Cobalamin biosynthesis</keyword>
<gene>
    <name evidence="19" type="primary">cobS</name>
    <name evidence="20" type="ORF">SAMN05421852_10374</name>
</gene>
<evidence type="ECO:0000256" key="4">
    <source>
        <dbReference type="ARBA" id="ARBA00010561"/>
    </source>
</evidence>
<dbReference type="EMBL" id="FORR01000003">
    <property type="protein sequence ID" value="SFI96543.1"/>
    <property type="molecule type" value="Genomic_DNA"/>
</dbReference>
<dbReference type="UniPathway" id="UPA00148">
    <property type="reaction ID" value="UER00238"/>
</dbReference>
<keyword evidence="13 19" id="KW-0472">Membrane</keyword>
<dbReference type="PANTHER" id="PTHR34148:SF1">
    <property type="entry name" value="ADENOSYLCOBINAMIDE-GDP RIBAZOLETRANSFERASE"/>
    <property type="match status" value="1"/>
</dbReference>
<comment type="subcellular location">
    <subcellularLocation>
        <location evidence="2 19">Cell membrane</location>
        <topology evidence="2 19">Multi-pass membrane protein</topology>
    </subcellularLocation>
</comment>
<feature type="transmembrane region" description="Helical" evidence="19">
    <location>
        <begin position="104"/>
        <end position="128"/>
    </location>
</feature>
<dbReference type="HAMAP" id="MF_00719">
    <property type="entry name" value="CobS"/>
    <property type="match status" value="1"/>
</dbReference>
<feature type="transmembrane region" description="Helical" evidence="19">
    <location>
        <begin position="64"/>
        <end position="83"/>
    </location>
</feature>
<dbReference type="GO" id="GO:0008818">
    <property type="term" value="F:cobalamin 5'-phosphate synthase activity"/>
    <property type="evidence" value="ECO:0007669"/>
    <property type="project" value="UniProtKB-UniRule"/>
</dbReference>
<keyword evidence="9 19" id="KW-0808">Transferase</keyword>
<comment type="function">
    <text evidence="14 19">Joins adenosylcobinamide-GDP and alpha-ribazole to generate adenosylcobalamin (Ado-cobalamin). Also synthesizes adenosylcobalamin 5'-phosphate from adenosylcobinamide-GDP and alpha-ribazole 5'-phosphate.</text>
</comment>
<name>A0A1I3MHV4_9BACL</name>
<evidence type="ECO:0000256" key="17">
    <source>
        <dbReference type="ARBA" id="ARBA00048623"/>
    </source>
</evidence>
<feature type="transmembrane region" description="Helical" evidence="19">
    <location>
        <begin position="178"/>
        <end position="211"/>
    </location>
</feature>
<evidence type="ECO:0000256" key="15">
    <source>
        <dbReference type="ARBA" id="ARBA00032605"/>
    </source>
</evidence>
<accession>A0A1I3MHV4</accession>
<protein>
    <recommendedName>
        <fullName evidence="6 19">Adenosylcobinamide-GDP ribazoletransferase</fullName>
        <ecNumber evidence="5 19">2.7.8.26</ecNumber>
    </recommendedName>
    <alternativeName>
        <fullName evidence="16 19">Cobalamin synthase</fullName>
    </alternativeName>
    <alternativeName>
        <fullName evidence="15 19">Cobalamin-5'-phosphate synthase</fullName>
    </alternativeName>
</protein>
<evidence type="ECO:0000256" key="18">
    <source>
        <dbReference type="ARBA" id="ARBA00049504"/>
    </source>
</evidence>
<comment type="cofactor">
    <cofactor evidence="1 19">
        <name>Mg(2+)</name>
        <dbReference type="ChEBI" id="CHEBI:18420"/>
    </cofactor>
</comment>
<evidence type="ECO:0000256" key="7">
    <source>
        <dbReference type="ARBA" id="ARBA00022475"/>
    </source>
</evidence>
<evidence type="ECO:0000256" key="9">
    <source>
        <dbReference type="ARBA" id="ARBA00022679"/>
    </source>
</evidence>
<sequence length="255" mass="28269">MSSLLHAITFFTRIPLPVRHPSDDFAKCAMWLPVVGLLVGGILALCDWIFSFLFPVWVRAVLDVAIWVYLTGGLHLDGLMDTADGLGSYRSRERVLEIMHDSRVGAMGVLAAILTIFLKVSSIASLPLEWKTGLVLPVAAVISRGVAVWAIFMFPYVYEQGIGLEMKKDLKRNRFMFALAMTVVLSIILEGWMGLVALVLTFLFASVFAWRVSERLGGLTGDIYGALIEGSEVLVLLILLAWEVHPYAHYLGTPW</sequence>
<comment type="catalytic activity">
    <reaction evidence="18 19">
        <text>alpha-ribazole 5'-phosphate + adenosylcob(III)inamide-GDP = adenosylcob(III)alamin 5'-phosphate + GMP + H(+)</text>
        <dbReference type="Rhea" id="RHEA:23560"/>
        <dbReference type="ChEBI" id="CHEBI:15378"/>
        <dbReference type="ChEBI" id="CHEBI:57918"/>
        <dbReference type="ChEBI" id="CHEBI:58115"/>
        <dbReference type="ChEBI" id="CHEBI:60487"/>
        <dbReference type="ChEBI" id="CHEBI:60493"/>
        <dbReference type="EC" id="2.7.8.26"/>
    </reaction>
</comment>
<comment type="similarity">
    <text evidence="4 19">Belongs to the CobS family.</text>
</comment>
<evidence type="ECO:0000256" key="3">
    <source>
        <dbReference type="ARBA" id="ARBA00004663"/>
    </source>
</evidence>
<evidence type="ECO:0000256" key="12">
    <source>
        <dbReference type="ARBA" id="ARBA00022989"/>
    </source>
</evidence>
<keyword evidence="7 19" id="KW-1003">Cell membrane</keyword>
<dbReference type="STRING" id="46223.SAMN05421852_10374"/>
<evidence type="ECO:0000313" key="20">
    <source>
        <dbReference type="EMBL" id="SFI96543.1"/>
    </source>
</evidence>
<keyword evidence="11 19" id="KW-0460">Magnesium</keyword>
<evidence type="ECO:0000256" key="13">
    <source>
        <dbReference type="ARBA" id="ARBA00023136"/>
    </source>
</evidence>
<dbReference type="EC" id="2.7.8.26" evidence="5 19"/>